<comment type="caution">
    <text evidence="10">The sequence shown here is derived from an EMBL/GenBank/DDBJ whole genome shotgun (WGS) entry which is preliminary data.</text>
</comment>
<evidence type="ECO:0000313" key="12">
    <source>
        <dbReference type="Proteomes" id="UP000562982"/>
    </source>
</evidence>
<evidence type="ECO:0000256" key="8">
    <source>
        <dbReference type="SAM" id="Phobius"/>
    </source>
</evidence>
<evidence type="ECO:0000256" key="6">
    <source>
        <dbReference type="ARBA" id="ARBA00022989"/>
    </source>
</evidence>
<feature type="transmembrane region" description="Helical" evidence="8">
    <location>
        <begin position="316"/>
        <end position="333"/>
    </location>
</feature>
<keyword evidence="7 8" id="KW-0472">Membrane</keyword>
<dbReference type="CDD" id="cd06550">
    <property type="entry name" value="TM_ABC_iron-siderophores_like"/>
    <property type="match status" value="1"/>
</dbReference>
<dbReference type="Proteomes" id="UP000254958">
    <property type="component" value="Unassembled WGS sequence"/>
</dbReference>
<comment type="subcellular location">
    <subcellularLocation>
        <location evidence="1">Cell membrane</location>
        <topology evidence="1">Multi-pass membrane protein</topology>
    </subcellularLocation>
</comment>
<dbReference type="FunFam" id="1.10.3470.10:FF:000001">
    <property type="entry name" value="Vitamin B12 ABC transporter permease BtuC"/>
    <property type="match status" value="1"/>
</dbReference>
<sequence length="342" mass="34388">MIIRRPGFGSTMAGLSVLLLATGIAALAIGATGFGLGGLLHPGSAGRDDVAWLVLSQIRAPRVVLAALTGAALATSGAVMQGLFRNPLADPGLIGVSSGAALGAAIVIVAGGAWLGSGAMGRWAVPVGGMAGSLASTALLYLITTREGVTSTNLVILTGVALGAFAAALTGILIFRANDTALRDLTFWTMGSLAGATWTRIGLLLPFLLAATILMAGLASPLNALLLGETDAALMGYRVERAKRLAMLGVSVATGPVVAFVGVIGFIGVVVPHLVRMVTGPDHRLVLPGSALLGAILLLTADTIARIIAIPADVPVGVVTAAIGAPLFVWLLIRLHDVDVPS</sequence>
<feature type="transmembrane region" description="Helical" evidence="8">
    <location>
        <begin position="60"/>
        <end position="80"/>
    </location>
</feature>
<dbReference type="EMBL" id="JABEQI010000003">
    <property type="protein sequence ID" value="MBB2186035.1"/>
    <property type="molecule type" value="Genomic_DNA"/>
</dbReference>
<protein>
    <submittedName>
        <fullName evidence="9">Iron ABC transporter permease</fullName>
    </submittedName>
    <submittedName>
        <fullName evidence="10">Iron complex transport system permease protein</fullName>
    </submittedName>
</protein>
<dbReference type="PANTHER" id="PTHR30472">
    <property type="entry name" value="FERRIC ENTEROBACTIN TRANSPORT SYSTEM PERMEASE PROTEIN"/>
    <property type="match status" value="1"/>
</dbReference>
<dbReference type="GO" id="GO:0033214">
    <property type="term" value="P:siderophore-iron import into cell"/>
    <property type="evidence" value="ECO:0007669"/>
    <property type="project" value="TreeGrafter"/>
</dbReference>
<keyword evidence="11" id="KW-1185">Reference proteome</keyword>
<evidence type="ECO:0000313" key="10">
    <source>
        <dbReference type="EMBL" id="RDI38567.1"/>
    </source>
</evidence>
<evidence type="ECO:0000256" key="1">
    <source>
        <dbReference type="ARBA" id="ARBA00004651"/>
    </source>
</evidence>
<evidence type="ECO:0000313" key="9">
    <source>
        <dbReference type="EMBL" id="MBB2186035.1"/>
    </source>
</evidence>
<reference evidence="9 12" key="2">
    <citation type="submission" date="2020-04" db="EMBL/GenBank/DDBJ databases">
        <title>Description of novel Gluconacetobacter.</title>
        <authorList>
            <person name="Sombolestani A."/>
        </authorList>
    </citation>
    <scope>NUCLEOTIDE SEQUENCE [LARGE SCALE GENOMIC DNA]</scope>
    <source>
        <strain evidence="9 12">LMG 1382</strain>
    </source>
</reference>
<proteinExistence type="inferred from homology"/>
<feature type="transmembrane region" description="Helical" evidence="8">
    <location>
        <begin position="12"/>
        <end position="40"/>
    </location>
</feature>
<keyword evidence="5 8" id="KW-0812">Transmembrane</keyword>
<evidence type="ECO:0000256" key="4">
    <source>
        <dbReference type="ARBA" id="ARBA00022475"/>
    </source>
</evidence>
<dbReference type="EMBL" id="QQAW01000003">
    <property type="protein sequence ID" value="RDI38567.1"/>
    <property type="molecule type" value="Genomic_DNA"/>
</dbReference>
<evidence type="ECO:0000256" key="2">
    <source>
        <dbReference type="ARBA" id="ARBA00007935"/>
    </source>
</evidence>
<evidence type="ECO:0000256" key="5">
    <source>
        <dbReference type="ARBA" id="ARBA00022692"/>
    </source>
</evidence>
<comment type="similarity">
    <text evidence="2">Belongs to the binding-protein-dependent transport system permease family. FecCD subfamily.</text>
</comment>
<feature type="transmembrane region" description="Helical" evidence="8">
    <location>
        <begin position="92"/>
        <end position="117"/>
    </location>
</feature>
<feature type="transmembrane region" description="Helical" evidence="8">
    <location>
        <begin position="123"/>
        <end position="142"/>
    </location>
</feature>
<dbReference type="Proteomes" id="UP000562982">
    <property type="component" value="Unassembled WGS sequence"/>
</dbReference>
<accession>A0A370G3V5</accession>
<dbReference type="SUPFAM" id="SSF81345">
    <property type="entry name" value="ABC transporter involved in vitamin B12 uptake, BtuC"/>
    <property type="match status" value="1"/>
</dbReference>
<reference evidence="10 11" key="1">
    <citation type="submission" date="2018-07" db="EMBL/GenBank/DDBJ databases">
        <title>Genomic Encyclopedia of Type Strains, Phase IV (KMG-IV): sequencing the most valuable type-strain genomes for metagenomic binning, comparative biology and taxonomic classification.</title>
        <authorList>
            <person name="Goeker M."/>
        </authorList>
    </citation>
    <scope>NUCLEOTIDE SEQUENCE [LARGE SCALE GENOMIC DNA]</scope>
    <source>
        <strain evidence="10 11">DSM 5603</strain>
    </source>
</reference>
<dbReference type="AlphaFoldDB" id="A0A370G3V5"/>
<evidence type="ECO:0000313" key="11">
    <source>
        <dbReference type="Proteomes" id="UP000254958"/>
    </source>
</evidence>
<dbReference type="Gene3D" id="1.10.3470.10">
    <property type="entry name" value="ABC transporter involved in vitamin B12 uptake, BtuC"/>
    <property type="match status" value="1"/>
</dbReference>
<dbReference type="OrthoDB" id="9811975at2"/>
<keyword evidence="3" id="KW-0813">Transport</keyword>
<dbReference type="GO" id="GO:0005886">
    <property type="term" value="C:plasma membrane"/>
    <property type="evidence" value="ECO:0007669"/>
    <property type="project" value="UniProtKB-SubCell"/>
</dbReference>
<dbReference type="InterPro" id="IPR037294">
    <property type="entry name" value="ABC_BtuC-like"/>
</dbReference>
<gene>
    <name evidence="10" type="ORF">C7453_10327</name>
    <name evidence="9" type="ORF">HLH32_06490</name>
</gene>
<evidence type="ECO:0000256" key="3">
    <source>
        <dbReference type="ARBA" id="ARBA00022448"/>
    </source>
</evidence>
<dbReference type="InterPro" id="IPR000522">
    <property type="entry name" value="ABC_transptr_permease_BtuC"/>
</dbReference>
<feature type="transmembrane region" description="Helical" evidence="8">
    <location>
        <begin position="154"/>
        <end position="177"/>
    </location>
</feature>
<dbReference type="GO" id="GO:0022857">
    <property type="term" value="F:transmembrane transporter activity"/>
    <property type="evidence" value="ECO:0007669"/>
    <property type="project" value="InterPro"/>
</dbReference>
<keyword evidence="4" id="KW-1003">Cell membrane</keyword>
<evidence type="ECO:0000256" key="7">
    <source>
        <dbReference type="ARBA" id="ARBA00023136"/>
    </source>
</evidence>
<dbReference type="RefSeq" id="WP_114726730.1">
    <property type="nucleotide sequence ID" value="NZ_BJMI01000005.1"/>
</dbReference>
<dbReference type="PANTHER" id="PTHR30472:SF25">
    <property type="entry name" value="ABC TRANSPORTER PERMEASE PROTEIN MJ0876-RELATED"/>
    <property type="match status" value="1"/>
</dbReference>
<keyword evidence="6 8" id="KW-1133">Transmembrane helix</keyword>
<feature type="transmembrane region" description="Helical" evidence="8">
    <location>
        <begin position="245"/>
        <end position="271"/>
    </location>
</feature>
<feature type="transmembrane region" description="Helical" evidence="8">
    <location>
        <begin position="197"/>
        <end position="224"/>
    </location>
</feature>
<dbReference type="Pfam" id="PF01032">
    <property type="entry name" value="FecCD"/>
    <property type="match status" value="1"/>
</dbReference>
<feature type="transmembrane region" description="Helical" evidence="8">
    <location>
        <begin position="291"/>
        <end position="309"/>
    </location>
</feature>
<organism evidence="10 11">
    <name type="scientific">Gluconacetobacter liquefaciens</name>
    <name type="common">Acetobacter liquefaciens</name>
    <dbReference type="NCBI Taxonomy" id="89584"/>
    <lineage>
        <taxon>Bacteria</taxon>
        <taxon>Pseudomonadati</taxon>
        <taxon>Pseudomonadota</taxon>
        <taxon>Alphaproteobacteria</taxon>
        <taxon>Acetobacterales</taxon>
        <taxon>Acetobacteraceae</taxon>
        <taxon>Gluconacetobacter</taxon>
    </lineage>
</organism>
<name>A0A370G3V5_GLULI</name>